<dbReference type="eggNOG" id="COG0840">
    <property type="taxonomic scope" value="Bacteria"/>
</dbReference>
<keyword evidence="3" id="KW-0472">Membrane</keyword>
<dbReference type="PANTHER" id="PTHR32089">
    <property type="entry name" value="METHYL-ACCEPTING CHEMOTAXIS PROTEIN MCPB"/>
    <property type="match status" value="1"/>
</dbReference>
<dbReference type="HOGENOM" id="CLU_000445_107_27_3"/>
<dbReference type="KEGG" id="cyj:Cyan7822_4346"/>
<sequence>MKLMSKIQLAIAFPAGFLVVVGLWSTWGFWKINHQVATIYDDRVVPLKQLKIISDEYGLDVVDQVNKVHAGTISLNQALSNIKAAQKKIEENWKAYRQTYLTEEEEKLAAQAEQLFKAANAQISEILVALASGNAAQVAQFDGPLYQYIDPLSAKIQQLSDLQLEVAQEERAKATGIFLLMTSVLIVLSVATIVIVLLPIRLFVNRLIVATLRDTVNTVAQTSTEIATATEEQERLAERQASSVNKTTTTMDELKISSQQSAQQAFTAAQGAQQVLQLSHEGRQAVAQTLAGMEDLKEKVGSISSAIAFLNQQLSQIDTYQQVVAEIADQTNMLALNASVEAVRAGEQGKGFGVVAAEIRKLAEGSKQSAEKINNLVAEIQRAFTNTVKATQSGSQTVEEELTGLQNMAATFSSVANAVDEVAVSVQQISLNAKQQAVGVEQVVDEMNLLNQAAAQTASGITQTKVGTQKLNEKANELKAMV</sequence>
<dbReference type="SMART" id="SM00283">
    <property type="entry name" value="MA"/>
    <property type="match status" value="1"/>
</dbReference>
<keyword evidence="3" id="KW-0812">Transmembrane</keyword>
<dbReference type="EMBL" id="CP002198">
    <property type="protein sequence ID" value="ADN16262.1"/>
    <property type="molecule type" value="Genomic_DNA"/>
</dbReference>
<reference evidence="6" key="1">
    <citation type="journal article" date="2011" name="MBio">
        <title>Novel metabolic attributes of the genus Cyanothece, comprising a group of unicellular nitrogen-fixing Cyanobacteria.</title>
        <authorList>
            <person name="Bandyopadhyay A."/>
            <person name="Elvitigala T."/>
            <person name="Welsh E."/>
            <person name="Stockel J."/>
            <person name="Liberton M."/>
            <person name="Min H."/>
            <person name="Sherman L.A."/>
            <person name="Pakrasi H.B."/>
        </authorList>
    </citation>
    <scope>NUCLEOTIDE SEQUENCE [LARGE SCALE GENOMIC DNA]</scope>
    <source>
        <strain evidence="6">PCC 7822</strain>
    </source>
</reference>
<feature type="transmembrane region" description="Helical" evidence="3">
    <location>
        <begin position="177"/>
        <end position="198"/>
    </location>
</feature>
<dbReference type="Pfam" id="PF00015">
    <property type="entry name" value="MCPsignal"/>
    <property type="match status" value="1"/>
</dbReference>
<accession>E0UB17</accession>
<evidence type="ECO:0000256" key="1">
    <source>
        <dbReference type="ARBA" id="ARBA00023224"/>
    </source>
</evidence>
<keyword evidence="1 2" id="KW-0807">Transducer</keyword>
<dbReference type="Pfam" id="PF12729">
    <property type="entry name" value="4HB_MCP_1"/>
    <property type="match status" value="1"/>
</dbReference>
<protein>
    <submittedName>
        <fullName evidence="5">Methyl-accepting chemotaxis sensory transducer</fullName>
    </submittedName>
</protein>
<dbReference type="Proteomes" id="UP000008206">
    <property type="component" value="Chromosome"/>
</dbReference>
<evidence type="ECO:0000313" key="6">
    <source>
        <dbReference type="Proteomes" id="UP000008206"/>
    </source>
</evidence>
<evidence type="ECO:0000256" key="2">
    <source>
        <dbReference type="PROSITE-ProRule" id="PRU00284"/>
    </source>
</evidence>
<gene>
    <name evidence="5" type="ordered locus">Cyan7822_4346</name>
</gene>
<evidence type="ECO:0000313" key="5">
    <source>
        <dbReference type="EMBL" id="ADN16262.1"/>
    </source>
</evidence>
<dbReference type="GO" id="GO:0007165">
    <property type="term" value="P:signal transduction"/>
    <property type="evidence" value="ECO:0007669"/>
    <property type="project" value="UniProtKB-KW"/>
</dbReference>
<dbReference type="InterPro" id="IPR004089">
    <property type="entry name" value="MCPsignal_dom"/>
</dbReference>
<feature type="domain" description="Methyl-accepting transducer" evidence="4">
    <location>
        <begin position="215"/>
        <end position="451"/>
    </location>
</feature>
<organism evidence="5 6">
    <name type="scientific">Gloeothece verrucosa (strain PCC 7822)</name>
    <name type="common">Cyanothece sp. (strain PCC 7822)</name>
    <dbReference type="NCBI Taxonomy" id="497965"/>
    <lineage>
        <taxon>Bacteria</taxon>
        <taxon>Bacillati</taxon>
        <taxon>Cyanobacteriota</taxon>
        <taxon>Cyanophyceae</taxon>
        <taxon>Oscillatoriophycideae</taxon>
        <taxon>Chroococcales</taxon>
        <taxon>Aphanothecaceae</taxon>
        <taxon>Gloeothece</taxon>
        <taxon>Gloeothece verrucosa</taxon>
    </lineage>
</organism>
<dbReference type="SUPFAM" id="SSF58104">
    <property type="entry name" value="Methyl-accepting chemotaxis protein (MCP) signaling domain"/>
    <property type="match status" value="1"/>
</dbReference>
<dbReference type="Gene3D" id="1.10.287.950">
    <property type="entry name" value="Methyl-accepting chemotaxis protein"/>
    <property type="match status" value="1"/>
</dbReference>
<evidence type="ECO:0000259" key="4">
    <source>
        <dbReference type="PROSITE" id="PS50111"/>
    </source>
</evidence>
<dbReference type="PROSITE" id="PS50111">
    <property type="entry name" value="CHEMOTAXIS_TRANSDUC_2"/>
    <property type="match status" value="1"/>
</dbReference>
<dbReference type="InterPro" id="IPR024478">
    <property type="entry name" value="HlyB_4HB_MCP"/>
</dbReference>
<dbReference type="PANTHER" id="PTHR32089:SF112">
    <property type="entry name" value="LYSOZYME-LIKE PROTEIN-RELATED"/>
    <property type="match status" value="1"/>
</dbReference>
<name>E0UB17_GLOV7</name>
<dbReference type="STRING" id="497965.Cyan7822_4346"/>
<keyword evidence="6" id="KW-1185">Reference proteome</keyword>
<evidence type="ECO:0000256" key="3">
    <source>
        <dbReference type="SAM" id="Phobius"/>
    </source>
</evidence>
<dbReference type="GO" id="GO:0016020">
    <property type="term" value="C:membrane"/>
    <property type="evidence" value="ECO:0007669"/>
    <property type="project" value="InterPro"/>
</dbReference>
<dbReference type="AlphaFoldDB" id="E0UB17"/>
<dbReference type="OrthoDB" id="457060at2"/>
<feature type="transmembrane region" description="Helical" evidence="3">
    <location>
        <begin position="7"/>
        <end position="30"/>
    </location>
</feature>
<proteinExistence type="predicted"/>
<dbReference type="RefSeq" id="WP_013324325.1">
    <property type="nucleotide sequence ID" value="NC_014501.1"/>
</dbReference>
<keyword evidence="3" id="KW-1133">Transmembrane helix</keyword>